<keyword evidence="1" id="KW-0472">Membrane</keyword>
<dbReference type="EMBL" id="QYRT01000017">
    <property type="protein sequence ID" value="TIH36174.1"/>
    <property type="molecule type" value="Genomic_DNA"/>
</dbReference>
<organism evidence="2 3">
    <name type="scientific">Subtercola vilae</name>
    <dbReference type="NCBI Taxonomy" id="2056433"/>
    <lineage>
        <taxon>Bacteria</taxon>
        <taxon>Bacillati</taxon>
        <taxon>Actinomycetota</taxon>
        <taxon>Actinomycetes</taxon>
        <taxon>Micrococcales</taxon>
        <taxon>Microbacteriaceae</taxon>
        <taxon>Subtercola</taxon>
    </lineage>
</organism>
<evidence type="ECO:0000313" key="2">
    <source>
        <dbReference type="EMBL" id="TIH36174.1"/>
    </source>
</evidence>
<evidence type="ECO:0000256" key="1">
    <source>
        <dbReference type="SAM" id="Phobius"/>
    </source>
</evidence>
<feature type="transmembrane region" description="Helical" evidence="1">
    <location>
        <begin position="97"/>
        <end position="123"/>
    </location>
</feature>
<proteinExistence type="predicted"/>
<sequence>MTDAGAPGRSALGGCDQADPEAVLHGQARQAGRIVQAVAFLVGGVLIFAAAVPAGLAGLGLAAAILSTLASMSLVARNLQPTTLSGLTQTGSPARSWLSVTSLILTLVAAAVDVITVALLLTIR</sequence>
<dbReference type="RefSeq" id="WP_136642224.1">
    <property type="nucleotide sequence ID" value="NZ_QYRT01000017.1"/>
</dbReference>
<protein>
    <submittedName>
        <fullName evidence="2">Uncharacterized protein</fullName>
    </submittedName>
</protein>
<gene>
    <name evidence="2" type="ORF">D4765_10390</name>
</gene>
<keyword evidence="1" id="KW-1133">Transmembrane helix</keyword>
<name>A0A4V4RF24_9MICO</name>
<evidence type="ECO:0000313" key="3">
    <source>
        <dbReference type="Proteomes" id="UP000306192"/>
    </source>
</evidence>
<dbReference type="Proteomes" id="UP000306192">
    <property type="component" value="Unassembled WGS sequence"/>
</dbReference>
<dbReference type="AlphaFoldDB" id="A0A4V4RF24"/>
<keyword evidence="1" id="KW-0812">Transmembrane</keyword>
<accession>A0A4V4RF24</accession>
<comment type="caution">
    <text evidence="2">The sequence shown here is derived from an EMBL/GenBank/DDBJ whole genome shotgun (WGS) entry which is preliminary data.</text>
</comment>
<keyword evidence="3" id="KW-1185">Reference proteome</keyword>
<feature type="transmembrane region" description="Helical" evidence="1">
    <location>
        <begin position="34"/>
        <end position="52"/>
    </location>
</feature>
<reference evidence="2 3" key="1">
    <citation type="journal article" date="2019" name="Microorganisms">
        <title>Systematic Affiliation and Genome Analysis of Subtercola vilae DB165(T) with Particular Emphasis on Cold Adaptation of an Isolate from a High-Altitude Cold Volcano Lake.</title>
        <authorList>
            <person name="Villalobos A.S."/>
            <person name="Wiese J."/>
            <person name="Imhoff J.F."/>
            <person name="Dorador C."/>
            <person name="Keller A."/>
            <person name="Hentschel U."/>
        </authorList>
    </citation>
    <scope>NUCLEOTIDE SEQUENCE [LARGE SCALE GENOMIC DNA]</scope>
    <source>
        <strain evidence="2 3">DB165</strain>
    </source>
</reference>